<dbReference type="Pfam" id="PF07370">
    <property type="entry name" value="DUF1489"/>
    <property type="match status" value="1"/>
</dbReference>
<evidence type="ECO:0008006" key="3">
    <source>
        <dbReference type="Google" id="ProtNLM"/>
    </source>
</evidence>
<dbReference type="Proteomes" id="UP000185192">
    <property type="component" value="Unassembled WGS sequence"/>
</dbReference>
<gene>
    <name evidence="1" type="ORF">SAMN02745824_3234</name>
</gene>
<name>A0A1N6HCX6_9SPHN</name>
<organism evidence="1 2">
    <name type="scientific">Parasphingorhabdus marina DSM 22363</name>
    <dbReference type="NCBI Taxonomy" id="1123272"/>
    <lineage>
        <taxon>Bacteria</taxon>
        <taxon>Pseudomonadati</taxon>
        <taxon>Pseudomonadota</taxon>
        <taxon>Alphaproteobacteria</taxon>
        <taxon>Sphingomonadales</taxon>
        <taxon>Sphingomonadaceae</taxon>
        <taxon>Parasphingorhabdus</taxon>
    </lineage>
</organism>
<proteinExistence type="predicted"/>
<dbReference type="EMBL" id="FSQW01000002">
    <property type="protein sequence ID" value="SIO17632.1"/>
    <property type="molecule type" value="Genomic_DNA"/>
</dbReference>
<evidence type="ECO:0000313" key="1">
    <source>
        <dbReference type="EMBL" id="SIO17632.1"/>
    </source>
</evidence>
<dbReference type="InterPro" id="IPR008320">
    <property type="entry name" value="UCP032025"/>
</dbReference>
<evidence type="ECO:0000313" key="2">
    <source>
        <dbReference type="Proteomes" id="UP000185192"/>
    </source>
</evidence>
<sequence>MLDYDGHSPHMNAMPLHMTKIAFRSESPATLRRWLESHAGNAATNGEARLTTRYKPKRFTEMAGGSLYWIHQKKIVGRSPIIGFQDNGEGRQWIRLEPKLIAVQTIPRRAHQGWRYLEDKDAPPDLGDGAEGAEDMPAEMLGELSKLGLV</sequence>
<reference evidence="2" key="1">
    <citation type="submission" date="2016-11" db="EMBL/GenBank/DDBJ databases">
        <authorList>
            <person name="Varghese N."/>
            <person name="Submissions S."/>
        </authorList>
    </citation>
    <scope>NUCLEOTIDE SEQUENCE [LARGE SCALE GENOMIC DNA]</scope>
    <source>
        <strain evidence="2">DSM 22363</strain>
    </source>
</reference>
<dbReference type="PIRSF" id="PIRSF032025">
    <property type="entry name" value="UCP032025"/>
    <property type="match status" value="1"/>
</dbReference>
<accession>A0A1N6HCX6</accession>
<keyword evidence="2" id="KW-1185">Reference proteome</keyword>
<dbReference type="STRING" id="1123272.SAMN02745824_3234"/>
<protein>
    <recommendedName>
        <fullName evidence="3">DUF1489 domain-containing protein</fullName>
    </recommendedName>
</protein>
<dbReference type="AlphaFoldDB" id="A0A1N6HCX6"/>